<dbReference type="InterPro" id="IPR012336">
    <property type="entry name" value="Thioredoxin-like_fold"/>
</dbReference>
<dbReference type="InterPro" id="IPR036249">
    <property type="entry name" value="Thioredoxin-like_sf"/>
</dbReference>
<protein>
    <submittedName>
        <fullName evidence="4">Thioredoxin domain-containing protein</fullName>
    </submittedName>
</protein>
<name>A0A939TXM9_9MICO</name>
<accession>A0A939TXM9</accession>
<feature type="region of interest" description="Disordered" evidence="1">
    <location>
        <begin position="1"/>
        <end position="22"/>
    </location>
</feature>
<keyword evidence="2" id="KW-0472">Membrane</keyword>
<gene>
    <name evidence="4" type="ORF">J5V96_09825</name>
</gene>
<dbReference type="EMBL" id="JAGFOA010000003">
    <property type="protein sequence ID" value="MBO3663812.1"/>
    <property type="molecule type" value="Genomic_DNA"/>
</dbReference>
<organism evidence="4 5">
    <name type="scientific">Microbacterium stercoris</name>
    <dbReference type="NCBI Taxonomy" id="2820289"/>
    <lineage>
        <taxon>Bacteria</taxon>
        <taxon>Bacillati</taxon>
        <taxon>Actinomycetota</taxon>
        <taxon>Actinomycetes</taxon>
        <taxon>Micrococcales</taxon>
        <taxon>Microbacteriaceae</taxon>
        <taxon>Microbacterium</taxon>
    </lineage>
</organism>
<dbReference type="Gene3D" id="3.40.30.10">
    <property type="entry name" value="Glutaredoxin"/>
    <property type="match status" value="1"/>
</dbReference>
<dbReference type="Proteomes" id="UP000680132">
    <property type="component" value="Unassembled WGS sequence"/>
</dbReference>
<dbReference type="RefSeq" id="WP_208503262.1">
    <property type="nucleotide sequence ID" value="NZ_JAGFOA010000003.1"/>
</dbReference>
<evidence type="ECO:0000256" key="1">
    <source>
        <dbReference type="SAM" id="MobiDB-lite"/>
    </source>
</evidence>
<feature type="domain" description="Thioredoxin-like fold" evidence="3">
    <location>
        <begin position="132"/>
        <end position="272"/>
    </location>
</feature>
<keyword evidence="5" id="KW-1185">Reference proteome</keyword>
<evidence type="ECO:0000313" key="4">
    <source>
        <dbReference type="EMBL" id="MBO3663812.1"/>
    </source>
</evidence>
<comment type="caution">
    <text evidence="4">The sequence shown here is derived from an EMBL/GenBank/DDBJ whole genome shotgun (WGS) entry which is preliminary data.</text>
</comment>
<dbReference type="AlphaFoldDB" id="A0A939TXM9"/>
<proteinExistence type="predicted"/>
<reference evidence="4" key="1">
    <citation type="submission" date="2021-03" db="EMBL/GenBank/DDBJ databases">
        <title>Microbacterium sp. nov., a novel actinobacterium isolated from cow dung.</title>
        <authorList>
            <person name="Zhang L."/>
        </authorList>
    </citation>
    <scope>NUCLEOTIDE SEQUENCE</scope>
    <source>
        <strain evidence="4">NEAU-LLB</strain>
    </source>
</reference>
<evidence type="ECO:0000256" key="2">
    <source>
        <dbReference type="SAM" id="Phobius"/>
    </source>
</evidence>
<feature type="compositionally biased region" description="Basic and acidic residues" evidence="1">
    <location>
        <begin position="11"/>
        <end position="20"/>
    </location>
</feature>
<keyword evidence="2" id="KW-0812">Transmembrane</keyword>
<dbReference type="Pfam" id="PF13462">
    <property type="entry name" value="Thioredoxin_4"/>
    <property type="match status" value="1"/>
</dbReference>
<sequence length="305" mass="32727">MSSDETGASPDPRDRREAVRVKAQQVKARQARNRVLRRAAIVLAILVVVGGGALYSWFAVFQPALSKPTLQPANFTADDGVVVDDTIQRALATETPQATPAPTETAPAEEPISIHVYVDYLSEAAGEFQRVNADQLEEWRSQGAVRVVYHPVAMLTSKSNGTKYSQRAAGAVACVVDHAPEAFAKFNHELLTNQPAPDSDGFSDAELADRAIATGARDTKTVRSCIENEDFVAWAREATERALNEPLPGTKNTLDGVPTILVDGQPYVGALDVPEEFAAFLLAIDSESYLESATPTPEPTEAPAG</sequence>
<evidence type="ECO:0000313" key="5">
    <source>
        <dbReference type="Proteomes" id="UP000680132"/>
    </source>
</evidence>
<keyword evidence="2" id="KW-1133">Transmembrane helix</keyword>
<evidence type="ECO:0000259" key="3">
    <source>
        <dbReference type="Pfam" id="PF13462"/>
    </source>
</evidence>
<feature type="transmembrane region" description="Helical" evidence="2">
    <location>
        <begin position="39"/>
        <end position="58"/>
    </location>
</feature>
<dbReference type="SUPFAM" id="SSF52833">
    <property type="entry name" value="Thioredoxin-like"/>
    <property type="match status" value="1"/>
</dbReference>